<organism evidence="6 7">
    <name type="scientific">Thalassolituus maritimus</name>
    <dbReference type="NCBI Taxonomy" id="484498"/>
    <lineage>
        <taxon>Bacteria</taxon>
        <taxon>Pseudomonadati</taxon>
        <taxon>Pseudomonadota</taxon>
        <taxon>Gammaproteobacteria</taxon>
        <taxon>Oceanospirillales</taxon>
        <taxon>Oceanospirillaceae</taxon>
        <taxon>Thalassolituus</taxon>
    </lineage>
</organism>
<dbReference type="PANTHER" id="PTHR47506">
    <property type="entry name" value="TRANSCRIPTIONAL REGULATORY PROTEIN"/>
    <property type="match status" value="1"/>
</dbReference>
<dbReference type="PROSITE" id="PS50977">
    <property type="entry name" value="HTH_TETR_2"/>
    <property type="match status" value="1"/>
</dbReference>
<dbReference type="InterPro" id="IPR054156">
    <property type="entry name" value="YxaF_TetR_C"/>
</dbReference>
<dbReference type="InterPro" id="IPR009057">
    <property type="entry name" value="Homeodomain-like_sf"/>
</dbReference>
<protein>
    <submittedName>
        <fullName evidence="6">Transcriptional regulator, TetR family</fullName>
    </submittedName>
</protein>
<name>A0A1N7PNH5_9GAMM</name>
<dbReference type="AlphaFoldDB" id="A0A1N7PNH5"/>
<dbReference type="STRING" id="484498.SAMN05421686_110126"/>
<evidence type="ECO:0000256" key="1">
    <source>
        <dbReference type="ARBA" id="ARBA00023015"/>
    </source>
</evidence>
<dbReference type="GO" id="GO:0003677">
    <property type="term" value="F:DNA binding"/>
    <property type="evidence" value="ECO:0007669"/>
    <property type="project" value="UniProtKB-UniRule"/>
</dbReference>
<dbReference type="InterPro" id="IPR036271">
    <property type="entry name" value="Tet_transcr_reg_TetR-rel_C_sf"/>
</dbReference>
<evidence type="ECO:0000256" key="2">
    <source>
        <dbReference type="ARBA" id="ARBA00023125"/>
    </source>
</evidence>
<gene>
    <name evidence="6" type="ORF">SAMN05421686_110126</name>
</gene>
<dbReference type="InterPro" id="IPR001647">
    <property type="entry name" value="HTH_TetR"/>
</dbReference>
<dbReference type="Pfam" id="PF21993">
    <property type="entry name" value="TetR_C_13_2"/>
    <property type="match status" value="1"/>
</dbReference>
<dbReference type="Pfam" id="PF00440">
    <property type="entry name" value="TetR_N"/>
    <property type="match status" value="1"/>
</dbReference>
<dbReference type="EMBL" id="FTOH01000010">
    <property type="protein sequence ID" value="SIT12213.1"/>
    <property type="molecule type" value="Genomic_DNA"/>
</dbReference>
<feature type="DNA-binding region" description="H-T-H motif" evidence="4">
    <location>
        <begin position="29"/>
        <end position="48"/>
    </location>
</feature>
<sequence>MAKNDPAVRRRLVGGAALMISQRGVSRTSIREVAKFSGTPLGSTYHYFPNGKNQLIIEAVQMSGRFIEKQLEKAFALGLEPGIRAFVQYWRDDALKSDFRNGCPVLAVSVDEPADEDGYAALDVAAETFARWRALLADQLEKHGAPSAQAQSLATMIVASIEGTVPMCRAQRSAEPLDHVEEQLLALIRMSIPA</sequence>
<evidence type="ECO:0000313" key="6">
    <source>
        <dbReference type="EMBL" id="SIT12213.1"/>
    </source>
</evidence>
<dbReference type="PANTHER" id="PTHR47506:SF3">
    <property type="entry name" value="HTH-TYPE TRANSCRIPTIONAL REGULATOR LMRA"/>
    <property type="match status" value="1"/>
</dbReference>
<dbReference type="SUPFAM" id="SSF46689">
    <property type="entry name" value="Homeodomain-like"/>
    <property type="match status" value="1"/>
</dbReference>
<evidence type="ECO:0000256" key="3">
    <source>
        <dbReference type="ARBA" id="ARBA00023163"/>
    </source>
</evidence>
<evidence type="ECO:0000313" key="7">
    <source>
        <dbReference type="Proteomes" id="UP000185639"/>
    </source>
</evidence>
<dbReference type="OrthoDB" id="4541465at2"/>
<dbReference type="RefSeq" id="WP_076517449.1">
    <property type="nucleotide sequence ID" value="NZ_FTOH01000010.1"/>
</dbReference>
<evidence type="ECO:0000259" key="5">
    <source>
        <dbReference type="PROSITE" id="PS50977"/>
    </source>
</evidence>
<proteinExistence type="predicted"/>
<dbReference type="Gene3D" id="1.10.357.10">
    <property type="entry name" value="Tetracycline Repressor, domain 2"/>
    <property type="match status" value="1"/>
</dbReference>
<keyword evidence="7" id="KW-1185">Reference proteome</keyword>
<evidence type="ECO:0000256" key="4">
    <source>
        <dbReference type="PROSITE-ProRule" id="PRU00335"/>
    </source>
</evidence>
<reference evidence="7" key="1">
    <citation type="submission" date="2017-01" db="EMBL/GenBank/DDBJ databases">
        <authorList>
            <person name="Varghese N."/>
            <person name="Submissions S."/>
        </authorList>
    </citation>
    <scope>NUCLEOTIDE SEQUENCE [LARGE SCALE GENOMIC DNA]</scope>
    <source>
        <strain evidence="7">DSM 24913</strain>
    </source>
</reference>
<feature type="domain" description="HTH tetR-type" evidence="5">
    <location>
        <begin position="6"/>
        <end position="66"/>
    </location>
</feature>
<dbReference type="SUPFAM" id="SSF48498">
    <property type="entry name" value="Tetracyclin repressor-like, C-terminal domain"/>
    <property type="match status" value="1"/>
</dbReference>
<keyword evidence="3" id="KW-0804">Transcription</keyword>
<keyword evidence="1" id="KW-0805">Transcription regulation</keyword>
<keyword evidence="2 4" id="KW-0238">DNA-binding</keyword>
<dbReference type="Proteomes" id="UP000185639">
    <property type="component" value="Unassembled WGS sequence"/>
</dbReference>
<accession>A0A1N7PNH5</accession>